<comment type="caution">
    <text evidence="7">The sequence shown here is derived from an EMBL/GenBank/DDBJ whole genome shotgun (WGS) entry which is preliminary data.</text>
</comment>
<dbReference type="EC" id="2.5.1.-" evidence="7"/>
<dbReference type="InterPro" id="IPR000092">
    <property type="entry name" value="Polyprenyl_synt"/>
</dbReference>
<comment type="similarity">
    <text evidence="2 6">Belongs to the FPP/GGPP synthase family.</text>
</comment>
<evidence type="ECO:0000256" key="4">
    <source>
        <dbReference type="ARBA" id="ARBA00022723"/>
    </source>
</evidence>
<protein>
    <submittedName>
        <fullName evidence="7">Polyprenyl synthetase family protein</fullName>
        <ecNumber evidence="7">2.5.1.-</ecNumber>
    </submittedName>
</protein>
<sequence>MQQLKLYLSLLEKEISKQKYGKQPASLYEPIRYLMSLGGKRLRPMLALLSYSLYKNDAKTIVPYAVAVEAFHNFTLMHDDIMDKAPLRRGKQTVHEKWNVNTAILSGDVMLVKVYDMFLGIEPEKLKVVLKAFNQCAAEVCEGQQWDMEFETTDKVTEEQYINMIRLKTAVLLGFSLELGAILADAPEEDRKALREFGTNIGIGFQLKDDLLDAYADPEKFGKQVGGDIIANKKTFLLIKAREKAQGKTKKQLDEWLSLRKFNKNKKVAGVRAIYDDLGVPALTEKKIDQFFRKGFDSLEKVSVKPETRALLRGYAEALIERQS</sequence>
<dbReference type="PANTHER" id="PTHR12001">
    <property type="entry name" value="GERANYLGERANYL PYROPHOSPHATE SYNTHASE"/>
    <property type="match status" value="1"/>
</dbReference>
<dbReference type="SUPFAM" id="SSF48576">
    <property type="entry name" value="Terpenoid synthases"/>
    <property type="match status" value="1"/>
</dbReference>
<keyword evidence="3 6" id="KW-0808">Transferase</keyword>
<comment type="cofactor">
    <cofactor evidence="1">
        <name>Mg(2+)</name>
        <dbReference type="ChEBI" id="CHEBI:18420"/>
    </cofactor>
</comment>
<keyword evidence="4" id="KW-0479">Metal-binding</keyword>
<dbReference type="PANTHER" id="PTHR12001:SF85">
    <property type="entry name" value="SHORT CHAIN ISOPRENYL DIPHOSPHATE SYNTHASE"/>
    <property type="match status" value="1"/>
</dbReference>
<dbReference type="InterPro" id="IPR008949">
    <property type="entry name" value="Isoprenoid_synthase_dom_sf"/>
</dbReference>
<dbReference type="Proteomes" id="UP001597112">
    <property type="component" value="Unassembled WGS sequence"/>
</dbReference>
<evidence type="ECO:0000256" key="1">
    <source>
        <dbReference type="ARBA" id="ARBA00001946"/>
    </source>
</evidence>
<dbReference type="RefSeq" id="WP_377583704.1">
    <property type="nucleotide sequence ID" value="NZ_JBHTKA010000008.1"/>
</dbReference>
<dbReference type="SFLD" id="SFLDG01017">
    <property type="entry name" value="Polyprenyl_Transferase_Like"/>
    <property type="match status" value="1"/>
</dbReference>
<accession>A0ABW3K8M2</accession>
<dbReference type="InterPro" id="IPR033749">
    <property type="entry name" value="Polyprenyl_synt_CS"/>
</dbReference>
<gene>
    <name evidence="7" type="ORF">ACFQ21_24505</name>
</gene>
<evidence type="ECO:0000313" key="8">
    <source>
        <dbReference type="Proteomes" id="UP001597112"/>
    </source>
</evidence>
<dbReference type="PROSITE" id="PS00723">
    <property type="entry name" value="POLYPRENYL_SYNTHASE_1"/>
    <property type="match status" value="1"/>
</dbReference>
<keyword evidence="5" id="KW-0460">Magnesium</keyword>
<dbReference type="EMBL" id="JBHTKA010000008">
    <property type="protein sequence ID" value="MFD1002509.1"/>
    <property type="molecule type" value="Genomic_DNA"/>
</dbReference>
<proteinExistence type="inferred from homology"/>
<organism evidence="7 8">
    <name type="scientific">Ohtaekwangia kribbensis</name>
    <dbReference type="NCBI Taxonomy" id="688913"/>
    <lineage>
        <taxon>Bacteria</taxon>
        <taxon>Pseudomonadati</taxon>
        <taxon>Bacteroidota</taxon>
        <taxon>Cytophagia</taxon>
        <taxon>Cytophagales</taxon>
        <taxon>Fulvivirgaceae</taxon>
        <taxon>Ohtaekwangia</taxon>
    </lineage>
</organism>
<evidence type="ECO:0000256" key="3">
    <source>
        <dbReference type="ARBA" id="ARBA00022679"/>
    </source>
</evidence>
<evidence type="ECO:0000313" key="7">
    <source>
        <dbReference type="EMBL" id="MFD1002509.1"/>
    </source>
</evidence>
<dbReference type="GO" id="GO:0016740">
    <property type="term" value="F:transferase activity"/>
    <property type="evidence" value="ECO:0007669"/>
    <property type="project" value="UniProtKB-KW"/>
</dbReference>
<dbReference type="PROSITE" id="PS00444">
    <property type="entry name" value="POLYPRENYL_SYNTHASE_2"/>
    <property type="match status" value="1"/>
</dbReference>
<reference evidence="8" key="1">
    <citation type="journal article" date="2019" name="Int. J. Syst. Evol. Microbiol.">
        <title>The Global Catalogue of Microorganisms (GCM) 10K type strain sequencing project: providing services to taxonomists for standard genome sequencing and annotation.</title>
        <authorList>
            <consortium name="The Broad Institute Genomics Platform"/>
            <consortium name="The Broad Institute Genome Sequencing Center for Infectious Disease"/>
            <person name="Wu L."/>
            <person name="Ma J."/>
        </authorList>
    </citation>
    <scope>NUCLEOTIDE SEQUENCE [LARGE SCALE GENOMIC DNA]</scope>
    <source>
        <strain evidence="8">CCUG 58938</strain>
    </source>
</reference>
<dbReference type="Pfam" id="PF00348">
    <property type="entry name" value="polyprenyl_synt"/>
    <property type="match status" value="1"/>
</dbReference>
<name>A0ABW3K8M2_9BACT</name>
<dbReference type="SFLD" id="SFLDS00005">
    <property type="entry name" value="Isoprenoid_Synthase_Type_I"/>
    <property type="match status" value="1"/>
</dbReference>
<dbReference type="Gene3D" id="1.10.600.10">
    <property type="entry name" value="Farnesyl Diphosphate Synthase"/>
    <property type="match status" value="1"/>
</dbReference>
<dbReference type="CDD" id="cd00685">
    <property type="entry name" value="Trans_IPPS_HT"/>
    <property type="match status" value="1"/>
</dbReference>
<evidence type="ECO:0000256" key="2">
    <source>
        <dbReference type="ARBA" id="ARBA00006706"/>
    </source>
</evidence>
<keyword evidence="8" id="KW-1185">Reference proteome</keyword>
<evidence type="ECO:0000256" key="6">
    <source>
        <dbReference type="RuleBase" id="RU004466"/>
    </source>
</evidence>
<evidence type="ECO:0000256" key="5">
    <source>
        <dbReference type="ARBA" id="ARBA00022842"/>
    </source>
</evidence>